<evidence type="ECO:0000256" key="1">
    <source>
        <dbReference type="ARBA" id="ARBA00006217"/>
    </source>
</evidence>
<feature type="binding site" evidence="4">
    <location>
        <position position="41"/>
    </location>
    <ligand>
        <name>Zn(2+)</name>
        <dbReference type="ChEBI" id="CHEBI:29105"/>
    </ligand>
</feature>
<dbReference type="SUPFAM" id="SSF53056">
    <property type="entry name" value="beta-carbonic anhydrase, cab"/>
    <property type="match status" value="1"/>
</dbReference>
<evidence type="ECO:0000256" key="2">
    <source>
        <dbReference type="ARBA" id="ARBA00022723"/>
    </source>
</evidence>
<dbReference type="GO" id="GO:0008270">
    <property type="term" value="F:zinc ion binding"/>
    <property type="evidence" value="ECO:0007669"/>
    <property type="project" value="UniProtKB-UniRule"/>
</dbReference>
<protein>
    <recommendedName>
        <fullName evidence="5">Carbonic anhydrase</fullName>
        <ecNumber evidence="5">4.2.1.1</ecNumber>
    </recommendedName>
    <alternativeName>
        <fullName evidence="5">Carbonate dehydratase</fullName>
    </alternativeName>
</protein>
<dbReference type="EMBL" id="ML991778">
    <property type="protein sequence ID" value="KAF2237826.1"/>
    <property type="molecule type" value="Genomic_DNA"/>
</dbReference>
<dbReference type="OrthoDB" id="10248475at2759"/>
<accession>A0A6A6HIA4</accession>
<dbReference type="AlphaFoldDB" id="A0A6A6HIA4"/>
<evidence type="ECO:0000256" key="4">
    <source>
        <dbReference type="PIRSR" id="PIRSR601765-1"/>
    </source>
</evidence>
<dbReference type="GO" id="GO:0004089">
    <property type="term" value="F:carbonate dehydratase activity"/>
    <property type="evidence" value="ECO:0007669"/>
    <property type="project" value="UniProtKB-UniRule"/>
</dbReference>
<reference evidence="6" key="1">
    <citation type="journal article" date="2020" name="Stud. Mycol.">
        <title>101 Dothideomycetes genomes: a test case for predicting lifestyles and emergence of pathogens.</title>
        <authorList>
            <person name="Haridas S."/>
            <person name="Albert R."/>
            <person name="Binder M."/>
            <person name="Bloem J."/>
            <person name="Labutti K."/>
            <person name="Salamov A."/>
            <person name="Andreopoulos B."/>
            <person name="Baker S."/>
            <person name="Barry K."/>
            <person name="Bills G."/>
            <person name="Bluhm B."/>
            <person name="Cannon C."/>
            <person name="Castanera R."/>
            <person name="Culley D."/>
            <person name="Daum C."/>
            <person name="Ezra D."/>
            <person name="Gonzalez J."/>
            <person name="Henrissat B."/>
            <person name="Kuo A."/>
            <person name="Liang C."/>
            <person name="Lipzen A."/>
            <person name="Lutzoni F."/>
            <person name="Magnuson J."/>
            <person name="Mondo S."/>
            <person name="Nolan M."/>
            <person name="Ohm R."/>
            <person name="Pangilinan J."/>
            <person name="Park H.-J."/>
            <person name="Ramirez L."/>
            <person name="Alfaro M."/>
            <person name="Sun H."/>
            <person name="Tritt A."/>
            <person name="Yoshinaga Y."/>
            <person name="Zwiers L.-H."/>
            <person name="Turgeon B."/>
            <person name="Goodwin S."/>
            <person name="Spatafora J."/>
            <person name="Crous P."/>
            <person name="Grigoriev I."/>
        </authorList>
    </citation>
    <scope>NUCLEOTIDE SEQUENCE</scope>
    <source>
        <strain evidence="6">Tuck. ex Michener</strain>
    </source>
</reference>
<dbReference type="Proteomes" id="UP000800092">
    <property type="component" value="Unassembled WGS sequence"/>
</dbReference>
<keyword evidence="3 4" id="KW-0862">Zinc</keyword>
<feature type="binding site" evidence="4">
    <location>
        <position position="96"/>
    </location>
    <ligand>
        <name>Zn(2+)</name>
        <dbReference type="ChEBI" id="CHEBI:29105"/>
    </ligand>
</feature>
<dbReference type="InterPro" id="IPR001765">
    <property type="entry name" value="Carbonic_anhydrase"/>
</dbReference>
<dbReference type="Gene3D" id="3.40.1050.10">
    <property type="entry name" value="Carbonic anhydrase"/>
    <property type="match status" value="1"/>
</dbReference>
<dbReference type="InterPro" id="IPR036874">
    <property type="entry name" value="Carbonic_anhydrase_sf"/>
</dbReference>
<evidence type="ECO:0000313" key="6">
    <source>
        <dbReference type="EMBL" id="KAF2237826.1"/>
    </source>
</evidence>
<dbReference type="CDD" id="cd03379">
    <property type="entry name" value="beta_CA_cladeD"/>
    <property type="match status" value="1"/>
</dbReference>
<organism evidence="6 7">
    <name type="scientific">Viridothelium virens</name>
    <name type="common">Speckled blister lichen</name>
    <name type="synonym">Trypethelium virens</name>
    <dbReference type="NCBI Taxonomy" id="1048519"/>
    <lineage>
        <taxon>Eukaryota</taxon>
        <taxon>Fungi</taxon>
        <taxon>Dikarya</taxon>
        <taxon>Ascomycota</taxon>
        <taxon>Pezizomycotina</taxon>
        <taxon>Dothideomycetes</taxon>
        <taxon>Dothideomycetes incertae sedis</taxon>
        <taxon>Trypetheliales</taxon>
        <taxon>Trypetheliaceae</taxon>
        <taxon>Viridothelium</taxon>
    </lineage>
</organism>
<dbReference type="EC" id="4.2.1.1" evidence="5"/>
<sequence length="172" mass="18390">MPTAVQKNLVISNEKYASSFTEALEGKLPLPPAKKYLVVTCMDARIDPASAFGINLGDAHVIRNAGGSAKDALRSIVISEQLLGTTEILLVKHTDCGMLTFSNNDAHQLVEKNLGAGVQEELKGLDFLPFPELDQAVKDDLAFLEASRLIPGEVAVSGWVYDVGSGKVRPVA</sequence>
<dbReference type="Pfam" id="PF00484">
    <property type="entry name" value="Pro_CA"/>
    <property type="match status" value="1"/>
</dbReference>
<feature type="binding site" evidence="4">
    <location>
        <position position="43"/>
    </location>
    <ligand>
        <name>Zn(2+)</name>
        <dbReference type="ChEBI" id="CHEBI:29105"/>
    </ligand>
</feature>
<comment type="similarity">
    <text evidence="1 5">Belongs to the beta-class carbonic anhydrase family.</text>
</comment>
<dbReference type="SMART" id="SM00947">
    <property type="entry name" value="Pro_CA"/>
    <property type="match status" value="1"/>
</dbReference>
<keyword evidence="7" id="KW-1185">Reference proteome</keyword>
<keyword evidence="2 4" id="KW-0479">Metal-binding</keyword>
<gene>
    <name evidence="6" type="ORF">EV356DRAFT_529743</name>
</gene>
<dbReference type="PANTHER" id="PTHR43175">
    <property type="entry name" value="CARBONIC ANHYDRASE"/>
    <property type="match status" value="1"/>
</dbReference>
<evidence type="ECO:0000256" key="3">
    <source>
        <dbReference type="ARBA" id="ARBA00022833"/>
    </source>
</evidence>
<feature type="binding site" evidence="4">
    <location>
        <position position="93"/>
    </location>
    <ligand>
        <name>Zn(2+)</name>
        <dbReference type="ChEBI" id="CHEBI:29105"/>
    </ligand>
</feature>
<evidence type="ECO:0000313" key="7">
    <source>
        <dbReference type="Proteomes" id="UP000800092"/>
    </source>
</evidence>
<comment type="function">
    <text evidence="5">Reversible hydration of carbon dioxide.</text>
</comment>
<keyword evidence="5" id="KW-0456">Lyase</keyword>
<proteinExistence type="inferred from homology"/>
<name>A0A6A6HIA4_VIRVR</name>
<comment type="catalytic activity">
    <reaction evidence="5">
        <text>hydrogencarbonate + H(+) = CO2 + H2O</text>
        <dbReference type="Rhea" id="RHEA:10748"/>
        <dbReference type="ChEBI" id="CHEBI:15377"/>
        <dbReference type="ChEBI" id="CHEBI:15378"/>
        <dbReference type="ChEBI" id="CHEBI:16526"/>
        <dbReference type="ChEBI" id="CHEBI:17544"/>
        <dbReference type="EC" id="4.2.1.1"/>
    </reaction>
</comment>
<comment type="cofactor">
    <cofactor evidence="4">
        <name>Zn(2+)</name>
        <dbReference type="ChEBI" id="CHEBI:29105"/>
    </cofactor>
    <text evidence="4">Binds 1 zinc ion per subunit.</text>
</comment>
<evidence type="ECO:0000256" key="5">
    <source>
        <dbReference type="RuleBase" id="RU003956"/>
    </source>
</evidence>
<dbReference type="PANTHER" id="PTHR43175:SF3">
    <property type="entry name" value="CARBON DISULFIDE HYDROLASE"/>
    <property type="match status" value="1"/>
</dbReference>